<dbReference type="NCBIfam" id="TIGR04183">
    <property type="entry name" value="Por_Secre_tail"/>
    <property type="match status" value="1"/>
</dbReference>
<gene>
    <name evidence="4" type="ORF">GCM10022386_03040</name>
</gene>
<evidence type="ECO:0000313" key="4">
    <source>
        <dbReference type="EMBL" id="GAA4023466.1"/>
    </source>
</evidence>
<evidence type="ECO:0000256" key="2">
    <source>
        <dbReference type="SAM" id="SignalP"/>
    </source>
</evidence>
<dbReference type="Proteomes" id="UP001500968">
    <property type="component" value="Unassembled WGS sequence"/>
</dbReference>
<keyword evidence="5" id="KW-1185">Reference proteome</keyword>
<dbReference type="InterPro" id="IPR035986">
    <property type="entry name" value="PKD_dom_sf"/>
</dbReference>
<dbReference type="CDD" id="cd00146">
    <property type="entry name" value="PKD"/>
    <property type="match status" value="1"/>
</dbReference>
<comment type="caution">
    <text evidence="4">The sequence shown here is derived from an EMBL/GenBank/DDBJ whole genome shotgun (WGS) entry which is preliminary data.</text>
</comment>
<dbReference type="SMART" id="SM00089">
    <property type="entry name" value="PKD"/>
    <property type="match status" value="2"/>
</dbReference>
<sequence length="1196" mass="130408">MKNYYFFFFFLLTTISNAQWVNLDTGINDNLTGAVFLDENGLACGAAGLYYTTTGGVGSGSWTRFEITDNAANTTIYENTAFTHCYSDPSNSSNTGFVFACGQDTTTLKAVLMKIAIPSLTYEIVYVGPTNSKLNKIDFSSSYNAYFAVGDDGLLLRFNNTQVFPVTNSLTDNLLSVGSAGSYILLGTDQKIMRTSISAGALGTVNVVPTNSAINRDVLFGNSNSSNVYGVGGNSFSFTDLSSVNNFFTRYNQNFYSPLDANGFILISGYFYIGTSHGIYRSSYATSSFLNTSAEWQVTSLNYDIKDFWKQDGTTDFYAYGSNGVILKAAGSGGATKPYVRINANGGCYPGGIPLSAVTGSANSYSWYINNNLVQTGTNSFTYNFPAVGTYTIDLTVQNSAGQQSTDTKTIYIVNPPQIDKTVTLSDAILCKQEAIQISIADSEPEVIYTLRMEGQPSSNFGQSSASTGGLLTFTTGLIEVTGNYYIDAKHNLANCSRRFTGNFLITVEETKADFHAGLINAEVNETVDFFENTTDAQNFDWQFTPNASVVTSNAPNPQLSFSAPGAVTSTLHAWSDNGCHDTVIATKPNIFEPDTAAADCFLITNNSNDPNWPGNYNPDIAQMTPTADGFLLCGTYFNEIFDSNHGVTLNLAGKKGGYLSKYDRNGVIKWTVYNINTAFGNNNDNGVYSTAVDADGNIYISGKGSGKFIDNTGRSTDLSATLNQPGFYLIKLNSMGELIWYLQNSYIGLVKMAVDNQNNLIGLSSLDTNFITIQTYFNGALAQEIAQQVVTPRATNVIVKIAPNGSFIWDTKVYLYSANKIGLSNLGIDANNNIYFTMDFDLQATVYQAGTNTISETIMGDGSYGSKIGLVKMSPNGEIIWKLRSRTIDANGFPSDLTYANKMIVESDGTIYITGTNSTGYNYFGTLNFTHVFENTDGSTVSTQQGPYFVAKVNTNGICQWIRGSGHTYYGYGYNMVKAGNEIHVVGQIFNNNNDGDYCTALFDSTNGNGYSLTINKFDYFVSVYDEAGNLKRLFLNNDGGNFNFYYGFTGFFKGNNEQFYLAKNMGYPSTPTQAYTDFGLVMDALNGIDGTVVRFTESCGVSKFNALNNTDWSDTSFDTLTIVPNPTVNEFSITLNSSLELVIVEVYDITGKLISEAQFSNVDKVSSSISGQSGLYFVRLKADHAEKWFKLMKR</sequence>
<organism evidence="4 5">
    <name type="scientific">Flavobacterium cheonhonense</name>
    <dbReference type="NCBI Taxonomy" id="706185"/>
    <lineage>
        <taxon>Bacteria</taxon>
        <taxon>Pseudomonadati</taxon>
        <taxon>Bacteroidota</taxon>
        <taxon>Flavobacteriia</taxon>
        <taxon>Flavobacteriales</taxon>
        <taxon>Flavobacteriaceae</taxon>
        <taxon>Flavobacterium</taxon>
    </lineage>
</organism>
<dbReference type="Pfam" id="PF18962">
    <property type="entry name" value="Por_Secre_tail"/>
    <property type="match status" value="1"/>
</dbReference>
<dbReference type="SUPFAM" id="SSF101898">
    <property type="entry name" value="NHL repeat"/>
    <property type="match status" value="1"/>
</dbReference>
<dbReference type="EMBL" id="BAABCR010000003">
    <property type="protein sequence ID" value="GAA4023466.1"/>
    <property type="molecule type" value="Genomic_DNA"/>
</dbReference>
<dbReference type="Gene3D" id="2.60.40.10">
    <property type="entry name" value="Immunoglobulins"/>
    <property type="match status" value="2"/>
</dbReference>
<dbReference type="InterPro" id="IPR013783">
    <property type="entry name" value="Ig-like_fold"/>
</dbReference>
<dbReference type="InterPro" id="IPR026444">
    <property type="entry name" value="Secre_tail"/>
</dbReference>
<dbReference type="RefSeq" id="WP_324692258.1">
    <property type="nucleotide sequence ID" value="NZ_BAABCR010000003.1"/>
</dbReference>
<evidence type="ECO:0000313" key="5">
    <source>
        <dbReference type="Proteomes" id="UP001500968"/>
    </source>
</evidence>
<keyword evidence="1 2" id="KW-0732">Signal</keyword>
<dbReference type="SUPFAM" id="SSF49299">
    <property type="entry name" value="PKD domain"/>
    <property type="match status" value="2"/>
</dbReference>
<dbReference type="PROSITE" id="PS50093">
    <property type="entry name" value="PKD"/>
    <property type="match status" value="1"/>
</dbReference>
<feature type="chain" id="PRO_5045903033" description="PKD domain-containing protein" evidence="2">
    <location>
        <begin position="19"/>
        <end position="1196"/>
    </location>
</feature>
<evidence type="ECO:0000256" key="1">
    <source>
        <dbReference type="ARBA" id="ARBA00022729"/>
    </source>
</evidence>
<dbReference type="Pfam" id="PF00801">
    <property type="entry name" value="PKD"/>
    <property type="match status" value="1"/>
</dbReference>
<evidence type="ECO:0000259" key="3">
    <source>
        <dbReference type="PROSITE" id="PS50093"/>
    </source>
</evidence>
<name>A0ABP7TAR2_9FLAO</name>
<dbReference type="InterPro" id="IPR000601">
    <property type="entry name" value="PKD_dom"/>
</dbReference>
<reference evidence="5" key="1">
    <citation type="journal article" date="2019" name="Int. J. Syst. Evol. Microbiol.">
        <title>The Global Catalogue of Microorganisms (GCM) 10K type strain sequencing project: providing services to taxonomists for standard genome sequencing and annotation.</title>
        <authorList>
            <consortium name="The Broad Institute Genomics Platform"/>
            <consortium name="The Broad Institute Genome Sequencing Center for Infectious Disease"/>
            <person name="Wu L."/>
            <person name="Ma J."/>
        </authorList>
    </citation>
    <scope>NUCLEOTIDE SEQUENCE [LARGE SCALE GENOMIC DNA]</scope>
    <source>
        <strain evidence="5">JCM 17064</strain>
    </source>
</reference>
<proteinExistence type="predicted"/>
<protein>
    <recommendedName>
        <fullName evidence="3">PKD domain-containing protein</fullName>
    </recommendedName>
</protein>
<accession>A0ABP7TAR2</accession>
<feature type="domain" description="PKD" evidence="3">
    <location>
        <begin position="359"/>
        <end position="413"/>
    </location>
</feature>
<feature type="signal peptide" evidence="2">
    <location>
        <begin position="1"/>
        <end position="18"/>
    </location>
</feature>
<dbReference type="InterPro" id="IPR022409">
    <property type="entry name" value="PKD/Chitinase_dom"/>
</dbReference>